<proteinExistence type="predicted"/>
<sequence>MEGDESFVALVHHHGKIKHKSREGVKLTDKSPSNIFLTLRTTLSELQRILIRKLGLDSRKRVRIYYRIPISVVTQGVKYGCLTIEVDDDLQIVFHCRRQFPEVQTTELFVEVADSLASSGGSAPHPRPVNAGGPSGSRHQAEIYALQVASPSFDFNLQLEAAIGGTELGDYSRFGVPEPDGAIPPPVSLPAFEGVPEPDPQRDTSSSGTQQYPRHLSNLNLDALSGPSRGASGSSSGAQASQGSSTHAEFVVGQSFHTKEEAVLAVKNYNIRREVEYRVVESDHTKYLGKCKEFGKGVTGLLG</sequence>
<name>A0ABU6US79_9FABA</name>
<evidence type="ECO:0000313" key="4">
    <source>
        <dbReference type="Proteomes" id="UP001341840"/>
    </source>
</evidence>
<gene>
    <name evidence="3" type="ORF">PIB30_074605</name>
</gene>
<dbReference type="Pfam" id="PF03108">
    <property type="entry name" value="DBD_Tnp_Mut"/>
    <property type="match status" value="1"/>
</dbReference>
<dbReference type="EMBL" id="JASCZI010121760">
    <property type="protein sequence ID" value="MED6162878.1"/>
    <property type="molecule type" value="Genomic_DNA"/>
</dbReference>
<accession>A0ABU6US79</accession>
<evidence type="ECO:0000259" key="2">
    <source>
        <dbReference type="Pfam" id="PF03108"/>
    </source>
</evidence>
<feature type="region of interest" description="Disordered" evidence="1">
    <location>
        <begin position="173"/>
        <end position="246"/>
    </location>
</feature>
<protein>
    <recommendedName>
        <fullName evidence="2">Transposase MuDR plant domain-containing protein</fullName>
    </recommendedName>
</protein>
<reference evidence="3 4" key="1">
    <citation type="journal article" date="2023" name="Plants (Basel)">
        <title>Bridging the Gap: Combining Genomics and Transcriptomics Approaches to Understand Stylosanthes scabra, an Orphan Legume from the Brazilian Caatinga.</title>
        <authorList>
            <person name="Ferreira-Neto J.R.C."/>
            <person name="da Silva M.D."/>
            <person name="Binneck E."/>
            <person name="de Melo N.F."/>
            <person name="da Silva R.H."/>
            <person name="de Melo A.L.T.M."/>
            <person name="Pandolfi V."/>
            <person name="Bustamante F.O."/>
            <person name="Brasileiro-Vidal A.C."/>
            <person name="Benko-Iseppon A.M."/>
        </authorList>
    </citation>
    <scope>NUCLEOTIDE SEQUENCE [LARGE SCALE GENOMIC DNA]</scope>
    <source>
        <tissue evidence="3">Leaves</tissue>
    </source>
</reference>
<feature type="domain" description="Transposase MuDR plant" evidence="2">
    <location>
        <begin position="250"/>
        <end position="293"/>
    </location>
</feature>
<evidence type="ECO:0000256" key="1">
    <source>
        <dbReference type="SAM" id="MobiDB-lite"/>
    </source>
</evidence>
<evidence type="ECO:0000313" key="3">
    <source>
        <dbReference type="EMBL" id="MED6162878.1"/>
    </source>
</evidence>
<feature type="compositionally biased region" description="Low complexity" evidence="1">
    <location>
        <begin position="225"/>
        <end position="245"/>
    </location>
</feature>
<dbReference type="Proteomes" id="UP001341840">
    <property type="component" value="Unassembled WGS sequence"/>
</dbReference>
<keyword evidence="4" id="KW-1185">Reference proteome</keyword>
<feature type="compositionally biased region" description="Polar residues" evidence="1">
    <location>
        <begin position="203"/>
        <end position="220"/>
    </location>
</feature>
<comment type="caution">
    <text evidence="3">The sequence shown here is derived from an EMBL/GenBank/DDBJ whole genome shotgun (WGS) entry which is preliminary data.</text>
</comment>
<organism evidence="3 4">
    <name type="scientific">Stylosanthes scabra</name>
    <dbReference type="NCBI Taxonomy" id="79078"/>
    <lineage>
        <taxon>Eukaryota</taxon>
        <taxon>Viridiplantae</taxon>
        <taxon>Streptophyta</taxon>
        <taxon>Embryophyta</taxon>
        <taxon>Tracheophyta</taxon>
        <taxon>Spermatophyta</taxon>
        <taxon>Magnoliopsida</taxon>
        <taxon>eudicotyledons</taxon>
        <taxon>Gunneridae</taxon>
        <taxon>Pentapetalae</taxon>
        <taxon>rosids</taxon>
        <taxon>fabids</taxon>
        <taxon>Fabales</taxon>
        <taxon>Fabaceae</taxon>
        <taxon>Papilionoideae</taxon>
        <taxon>50 kb inversion clade</taxon>
        <taxon>dalbergioids sensu lato</taxon>
        <taxon>Dalbergieae</taxon>
        <taxon>Pterocarpus clade</taxon>
        <taxon>Stylosanthes</taxon>
    </lineage>
</organism>
<dbReference type="InterPro" id="IPR004332">
    <property type="entry name" value="Transposase_MuDR"/>
</dbReference>
<feature type="region of interest" description="Disordered" evidence="1">
    <location>
        <begin position="118"/>
        <end position="137"/>
    </location>
</feature>